<sequence>MSRLTRAEAQGQTRAKVLAAARAEFAERGYRDAKIDNIADRADLTRGAIYSNFAGKRALYLSVLADLAEHPRTAAVEPGVSRAEALAAFADVWLGRLVDSGDDTDPTQGGYRLGAELATPTQGGYRLGAELATEVLADDDTRWQYAQLMKLNAILLGLTLERLQPENRERQADPAHSRWSGVSSGGVSSGGVSSGGVGSAGSSPVRPTRVEGGRLVGLAEVVLSTLQGAGQLTAAAPGFVQPITVAKACAQLASLELDDHWQRPPTLPAIRPDNEAWAPPPVVDALRNTPARLGPDGLFVVLGLNRLAAAEDAVRAVSPGTAVTVALVSSRPAELGPLARLTVAELSGCLRQAFPSSALPELQLVHDESGEFATAAGAQVVGNDLEYAIRVSGGRIAARSEGFGAAHAAALAEVRTPATIGRLV</sequence>
<protein>
    <submittedName>
        <fullName evidence="5">TetR/AcrR family transcriptional regulator</fullName>
    </submittedName>
</protein>
<keyword evidence="1 2" id="KW-0238">DNA-binding</keyword>
<dbReference type="SUPFAM" id="SSF46689">
    <property type="entry name" value="Homeodomain-like"/>
    <property type="match status" value="1"/>
</dbReference>
<feature type="compositionally biased region" description="Gly residues" evidence="3">
    <location>
        <begin position="183"/>
        <end position="199"/>
    </location>
</feature>
<evidence type="ECO:0000256" key="1">
    <source>
        <dbReference type="ARBA" id="ARBA00023125"/>
    </source>
</evidence>
<dbReference type="EMBL" id="BAAANE010000004">
    <property type="protein sequence ID" value="GAA1638451.1"/>
    <property type="molecule type" value="Genomic_DNA"/>
</dbReference>
<accession>A0ABP4R6E6</accession>
<feature type="domain" description="HTH tetR-type" evidence="4">
    <location>
        <begin position="11"/>
        <end position="71"/>
    </location>
</feature>
<dbReference type="PANTHER" id="PTHR30328">
    <property type="entry name" value="TRANSCRIPTIONAL REPRESSOR"/>
    <property type="match status" value="1"/>
</dbReference>
<feature type="DNA-binding region" description="H-T-H motif" evidence="2">
    <location>
        <begin position="34"/>
        <end position="53"/>
    </location>
</feature>
<name>A0ABP4R6E6_9ACTN</name>
<reference evidence="6" key="1">
    <citation type="journal article" date="2019" name="Int. J. Syst. Evol. Microbiol.">
        <title>The Global Catalogue of Microorganisms (GCM) 10K type strain sequencing project: providing services to taxonomists for standard genome sequencing and annotation.</title>
        <authorList>
            <consortium name="The Broad Institute Genomics Platform"/>
            <consortium name="The Broad Institute Genome Sequencing Center for Infectious Disease"/>
            <person name="Wu L."/>
            <person name="Ma J."/>
        </authorList>
    </citation>
    <scope>NUCLEOTIDE SEQUENCE [LARGE SCALE GENOMIC DNA]</scope>
    <source>
        <strain evidence="6">JCM 14306</strain>
    </source>
</reference>
<feature type="compositionally biased region" description="Basic and acidic residues" evidence="3">
    <location>
        <begin position="167"/>
        <end position="176"/>
    </location>
</feature>
<gene>
    <name evidence="5" type="ORF">GCM10009744_29850</name>
</gene>
<dbReference type="InterPro" id="IPR001647">
    <property type="entry name" value="HTH_TetR"/>
</dbReference>
<evidence type="ECO:0000259" key="4">
    <source>
        <dbReference type="PROSITE" id="PS50977"/>
    </source>
</evidence>
<dbReference type="PANTHER" id="PTHR30328:SF54">
    <property type="entry name" value="HTH-TYPE TRANSCRIPTIONAL REPRESSOR SCO4008"/>
    <property type="match status" value="1"/>
</dbReference>
<dbReference type="PROSITE" id="PS50977">
    <property type="entry name" value="HTH_TETR_2"/>
    <property type="match status" value="1"/>
</dbReference>
<evidence type="ECO:0000256" key="2">
    <source>
        <dbReference type="PROSITE-ProRule" id="PRU00335"/>
    </source>
</evidence>
<dbReference type="RefSeq" id="WP_344111907.1">
    <property type="nucleotide sequence ID" value="NZ_BAAANE010000004.1"/>
</dbReference>
<keyword evidence="6" id="KW-1185">Reference proteome</keyword>
<dbReference type="Pfam" id="PF00440">
    <property type="entry name" value="TetR_N"/>
    <property type="match status" value="1"/>
</dbReference>
<comment type="caution">
    <text evidence="5">The sequence shown here is derived from an EMBL/GenBank/DDBJ whole genome shotgun (WGS) entry which is preliminary data.</text>
</comment>
<evidence type="ECO:0000313" key="6">
    <source>
        <dbReference type="Proteomes" id="UP001501319"/>
    </source>
</evidence>
<organism evidence="5 6">
    <name type="scientific">Kribbella alba</name>
    <dbReference type="NCBI Taxonomy" id="190197"/>
    <lineage>
        <taxon>Bacteria</taxon>
        <taxon>Bacillati</taxon>
        <taxon>Actinomycetota</taxon>
        <taxon>Actinomycetes</taxon>
        <taxon>Propionibacteriales</taxon>
        <taxon>Kribbellaceae</taxon>
        <taxon>Kribbella</taxon>
    </lineage>
</organism>
<proteinExistence type="predicted"/>
<dbReference type="Gene3D" id="1.10.357.10">
    <property type="entry name" value="Tetracycline Repressor, domain 2"/>
    <property type="match status" value="1"/>
</dbReference>
<feature type="region of interest" description="Disordered" evidence="3">
    <location>
        <begin position="167"/>
        <end position="208"/>
    </location>
</feature>
<evidence type="ECO:0000313" key="5">
    <source>
        <dbReference type="EMBL" id="GAA1638451.1"/>
    </source>
</evidence>
<dbReference type="InterPro" id="IPR009057">
    <property type="entry name" value="Homeodomain-like_sf"/>
</dbReference>
<dbReference type="InterPro" id="IPR050109">
    <property type="entry name" value="HTH-type_TetR-like_transc_reg"/>
</dbReference>
<dbReference type="Proteomes" id="UP001501319">
    <property type="component" value="Unassembled WGS sequence"/>
</dbReference>
<evidence type="ECO:0000256" key="3">
    <source>
        <dbReference type="SAM" id="MobiDB-lite"/>
    </source>
</evidence>
<dbReference type="PRINTS" id="PR00455">
    <property type="entry name" value="HTHTETR"/>
</dbReference>